<evidence type="ECO:0000313" key="2">
    <source>
        <dbReference type="Proteomes" id="UP001207468"/>
    </source>
</evidence>
<evidence type="ECO:0000313" key="1">
    <source>
        <dbReference type="EMBL" id="KAI9508388.1"/>
    </source>
</evidence>
<protein>
    <submittedName>
        <fullName evidence="1">Uncharacterized protein</fullName>
    </submittedName>
</protein>
<comment type="caution">
    <text evidence="1">The sequence shown here is derived from an EMBL/GenBank/DDBJ whole genome shotgun (WGS) entry which is preliminary data.</text>
</comment>
<keyword evidence="2" id="KW-1185">Reference proteome</keyword>
<reference evidence="1" key="1">
    <citation type="submission" date="2021-03" db="EMBL/GenBank/DDBJ databases">
        <title>Evolutionary priming and transition to the ectomycorrhizal habit in an iconic lineage of mushroom-forming fungi: is preadaptation a requirement?</title>
        <authorList>
            <consortium name="DOE Joint Genome Institute"/>
            <person name="Looney B.P."/>
            <person name="Miyauchi S."/>
            <person name="Morin E."/>
            <person name="Drula E."/>
            <person name="Courty P.E."/>
            <person name="Chicoki N."/>
            <person name="Fauchery L."/>
            <person name="Kohler A."/>
            <person name="Kuo A."/>
            <person name="LaButti K."/>
            <person name="Pangilinan J."/>
            <person name="Lipzen A."/>
            <person name="Riley R."/>
            <person name="Andreopoulos W."/>
            <person name="He G."/>
            <person name="Johnson J."/>
            <person name="Barry K.W."/>
            <person name="Grigoriev I.V."/>
            <person name="Nagy L."/>
            <person name="Hibbett D."/>
            <person name="Henrissat B."/>
            <person name="Matheny P.B."/>
            <person name="Labbe J."/>
            <person name="Martin A.F."/>
        </authorList>
    </citation>
    <scope>NUCLEOTIDE SEQUENCE</scope>
    <source>
        <strain evidence="1">BPL698</strain>
    </source>
</reference>
<accession>A0ACC0U9U5</accession>
<dbReference type="EMBL" id="JAGFNK010000093">
    <property type="protein sequence ID" value="KAI9508388.1"/>
    <property type="molecule type" value="Genomic_DNA"/>
</dbReference>
<dbReference type="Proteomes" id="UP001207468">
    <property type="component" value="Unassembled WGS sequence"/>
</dbReference>
<name>A0ACC0U9U5_9AGAM</name>
<proteinExistence type="predicted"/>
<gene>
    <name evidence="1" type="ORF">F5148DRAFT_916261</name>
</gene>
<organism evidence="1 2">
    <name type="scientific">Russula earlei</name>
    <dbReference type="NCBI Taxonomy" id="71964"/>
    <lineage>
        <taxon>Eukaryota</taxon>
        <taxon>Fungi</taxon>
        <taxon>Dikarya</taxon>
        <taxon>Basidiomycota</taxon>
        <taxon>Agaricomycotina</taxon>
        <taxon>Agaricomycetes</taxon>
        <taxon>Russulales</taxon>
        <taxon>Russulaceae</taxon>
        <taxon>Russula</taxon>
    </lineage>
</organism>
<sequence length="286" mass="31956">MTPYVHPSPDGSNDQRPPAISPTTPISPSAYTIVSSDIIDSVPSSLSGMSILEDDSATTPGESLEPMDTSTPPSAKPGPFSLHKRFFFEDGNVTFLVEGILYRVHRYFFCRDSKEFMTRLSRLPAQEGPYSPVISLENVKSKDFDAFLSVLYPLDFNALVERSFEELSSILDLSSRWGFTSIRDLAIRCLKPPTPHQRLLLGRRYAIEQWILPALQELCEGSDPLTSDEARLMRFEDVILIGSVREAVRSRRLAVEAAGIRDCIEAWRSGKTWNAPARPAPVPHPF</sequence>